<dbReference type="eggNOG" id="COG2755">
    <property type="taxonomic scope" value="Bacteria"/>
</dbReference>
<keyword evidence="1" id="KW-0472">Membrane</keyword>
<dbReference type="AlphaFoldDB" id="A0A0M2PQ25"/>
<dbReference type="STRING" id="317619.GCA_000332315_01676"/>
<gene>
    <name evidence="3" type="ORF">PROH_17710</name>
</gene>
<dbReference type="PANTHER" id="PTHR30383:SF5">
    <property type="entry name" value="SGNH HYDROLASE-TYPE ESTERASE DOMAIN-CONTAINING PROTEIN"/>
    <property type="match status" value="1"/>
</dbReference>
<keyword evidence="1" id="KW-0812">Transmembrane</keyword>
<evidence type="ECO:0000256" key="1">
    <source>
        <dbReference type="SAM" id="Phobius"/>
    </source>
</evidence>
<dbReference type="OrthoDB" id="9794725at2"/>
<keyword evidence="1" id="KW-1133">Transmembrane helix</keyword>
<dbReference type="InterPro" id="IPR036514">
    <property type="entry name" value="SGNH_hydro_sf"/>
</dbReference>
<dbReference type="Gene3D" id="3.40.50.1110">
    <property type="entry name" value="SGNH hydrolase"/>
    <property type="match status" value="1"/>
</dbReference>
<dbReference type="RefSeq" id="WP_017712174.1">
    <property type="nucleotide sequence ID" value="NZ_KB235936.1"/>
</dbReference>
<keyword evidence="4" id="KW-1185">Reference proteome</keyword>
<dbReference type="Proteomes" id="UP000034681">
    <property type="component" value="Unassembled WGS sequence"/>
</dbReference>
<dbReference type="InterPro" id="IPR013830">
    <property type="entry name" value="SGNH_hydro"/>
</dbReference>
<reference evidence="3" key="1">
    <citation type="submission" date="2012-04" db="EMBL/GenBank/DDBJ databases">
        <authorList>
            <person name="Borisov I.G."/>
            <person name="Ivanikova N.V."/>
            <person name="Pinevich A.V."/>
        </authorList>
    </citation>
    <scope>NUCLEOTIDE SEQUENCE</scope>
    <source>
        <strain evidence="3">CALU 1027</strain>
    </source>
</reference>
<name>A0A0M2PQ25_PROHO</name>
<dbReference type="EMBL" id="AJTX02000007">
    <property type="protein sequence ID" value="KKI98685.1"/>
    <property type="molecule type" value="Genomic_DNA"/>
</dbReference>
<dbReference type="PANTHER" id="PTHR30383">
    <property type="entry name" value="THIOESTERASE 1/PROTEASE 1/LYSOPHOSPHOLIPASE L1"/>
    <property type="match status" value="1"/>
</dbReference>
<evidence type="ECO:0000259" key="2">
    <source>
        <dbReference type="Pfam" id="PF13472"/>
    </source>
</evidence>
<feature type="transmembrane region" description="Helical" evidence="1">
    <location>
        <begin position="12"/>
        <end position="31"/>
    </location>
</feature>
<dbReference type="Pfam" id="PF13472">
    <property type="entry name" value="Lipase_GDSL_2"/>
    <property type="match status" value="1"/>
</dbReference>
<dbReference type="SUPFAM" id="SSF52266">
    <property type="entry name" value="SGNH hydrolase"/>
    <property type="match status" value="1"/>
</dbReference>
<proteinExistence type="predicted"/>
<organism evidence="3 4">
    <name type="scientific">Prochlorothrix hollandica PCC 9006 = CALU 1027</name>
    <dbReference type="NCBI Taxonomy" id="317619"/>
    <lineage>
        <taxon>Bacteria</taxon>
        <taxon>Bacillati</taxon>
        <taxon>Cyanobacteriota</taxon>
        <taxon>Cyanophyceae</taxon>
        <taxon>Prochlorotrichales</taxon>
        <taxon>Prochlorotrichaceae</taxon>
        <taxon>Prochlorothrix</taxon>
    </lineage>
</organism>
<evidence type="ECO:0000313" key="3">
    <source>
        <dbReference type="EMBL" id="KKI98685.1"/>
    </source>
</evidence>
<sequence length="269" mass="30139">MRQTLPPLYPIVLALLSLCLGGSLLLNGYLYRRLHSTYLQRQRLSLDPLGLSAYPTLAPLDIQADLVPQSPRSRPVVILGDSRAQSWSLELNAPVAVINRGINSQTTAQVLGRTHAHLAELQPQVVVLQVGINDLKLIPLFPDQETVIIQRCQYNLLQIVKEIQDLGATVVITTLFPLGDVPWERKPYWSDQVNRAVEQVNTFIRGLETSPIQNRNSSQIRVLDTVPLLGQADSLTIWSQYSEDLLHLNEAGYDRLNQALEPLLETMID</sequence>
<dbReference type="InterPro" id="IPR051532">
    <property type="entry name" value="Ester_Hydrolysis_Enzymes"/>
</dbReference>
<feature type="domain" description="SGNH hydrolase-type esterase" evidence="2">
    <location>
        <begin position="89"/>
        <end position="255"/>
    </location>
</feature>
<evidence type="ECO:0000313" key="4">
    <source>
        <dbReference type="Proteomes" id="UP000034681"/>
    </source>
</evidence>
<protein>
    <recommendedName>
        <fullName evidence="2">SGNH hydrolase-type esterase domain-containing protein</fullName>
    </recommendedName>
</protein>
<accession>A0A0M2PQ25</accession>
<dbReference type="GO" id="GO:0004622">
    <property type="term" value="F:phosphatidylcholine lysophospholipase activity"/>
    <property type="evidence" value="ECO:0007669"/>
    <property type="project" value="TreeGrafter"/>
</dbReference>
<comment type="caution">
    <text evidence="3">The sequence shown here is derived from an EMBL/GenBank/DDBJ whole genome shotgun (WGS) entry which is preliminary data.</text>
</comment>